<reference evidence="4" key="1">
    <citation type="submission" date="2023-06" db="EMBL/GenBank/DDBJ databases">
        <title>Survivors Of The Sea: Transcriptome response of Skeletonema marinoi to long-term dormancy.</title>
        <authorList>
            <person name="Pinder M.I.M."/>
            <person name="Kourtchenko O."/>
            <person name="Robertson E.K."/>
            <person name="Larsson T."/>
            <person name="Maumus F."/>
            <person name="Osuna-Cruz C.M."/>
            <person name="Vancaester E."/>
            <person name="Stenow R."/>
            <person name="Vandepoele K."/>
            <person name="Ploug H."/>
            <person name="Bruchert V."/>
            <person name="Godhe A."/>
            <person name="Topel M."/>
        </authorList>
    </citation>
    <scope>NUCLEOTIDE SEQUENCE</scope>
    <source>
        <strain evidence="4">R05AC</strain>
    </source>
</reference>
<gene>
    <name evidence="4" type="ORF">QTG54_011730</name>
</gene>
<keyword evidence="1" id="KW-0677">Repeat</keyword>
<dbReference type="Gene3D" id="1.25.40.20">
    <property type="entry name" value="Ankyrin repeat-containing domain"/>
    <property type="match status" value="1"/>
</dbReference>
<evidence type="ECO:0000256" key="3">
    <source>
        <dbReference type="PROSITE-ProRule" id="PRU00023"/>
    </source>
</evidence>
<dbReference type="PROSITE" id="PS50297">
    <property type="entry name" value="ANK_REP_REGION"/>
    <property type="match status" value="2"/>
</dbReference>
<dbReference type="Pfam" id="PF13637">
    <property type="entry name" value="Ank_4"/>
    <property type="match status" value="1"/>
</dbReference>
<proteinExistence type="predicted"/>
<feature type="repeat" description="ANK" evidence="3">
    <location>
        <begin position="108"/>
        <end position="133"/>
    </location>
</feature>
<dbReference type="InterPro" id="IPR036770">
    <property type="entry name" value="Ankyrin_rpt-contain_sf"/>
</dbReference>
<dbReference type="Proteomes" id="UP001224775">
    <property type="component" value="Unassembled WGS sequence"/>
</dbReference>
<comment type="caution">
    <text evidence="4">The sequence shown here is derived from an EMBL/GenBank/DDBJ whole genome shotgun (WGS) entry which is preliminary data.</text>
</comment>
<dbReference type="PRINTS" id="PR01415">
    <property type="entry name" value="ANKYRIN"/>
</dbReference>
<evidence type="ECO:0000313" key="5">
    <source>
        <dbReference type="Proteomes" id="UP001224775"/>
    </source>
</evidence>
<dbReference type="Pfam" id="PF12796">
    <property type="entry name" value="Ank_2"/>
    <property type="match status" value="1"/>
</dbReference>
<evidence type="ECO:0000256" key="1">
    <source>
        <dbReference type="ARBA" id="ARBA00022737"/>
    </source>
</evidence>
<evidence type="ECO:0000313" key="4">
    <source>
        <dbReference type="EMBL" id="KAK1737444.1"/>
    </source>
</evidence>
<keyword evidence="5" id="KW-1185">Reference proteome</keyword>
<dbReference type="PANTHER" id="PTHR24171:SF9">
    <property type="entry name" value="ANKYRIN REPEAT DOMAIN-CONTAINING PROTEIN 39"/>
    <property type="match status" value="1"/>
</dbReference>
<dbReference type="PANTHER" id="PTHR24171">
    <property type="entry name" value="ANKYRIN REPEAT DOMAIN-CONTAINING PROTEIN 39-RELATED"/>
    <property type="match status" value="1"/>
</dbReference>
<dbReference type="InterPro" id="IPR002110">
    <property type="entry name" value="Ankyrin_rpt"/>
</dbReference>
<feature type="repeat" description="ANK" evidence="3">
    <location>
        <begin position="141"/>
        <end position="173"/>
    </location>
</feature>
<accession>A0AAD9D973</accession>
<evidence type="ECO:0000256" key="2">
    <source>
        <dbReference type="ARBA" id="ARBA00023043"/>
    </source>
</evidence>
<keyword evidence="2 3" id="KW-0040">ANK repeat</keyword>
<dbReference type="EMBL" id="JATAAI010000025">
    <property type="protein sequence ID" value="KAK1737444.1"/>
    <property type="molecule type" value="Genomic_DNA"/>
</dbReference>
<dbReference type="SUPFAM" id="SSF48403">
    <property type="entry name" value="Ankyrin repeat"/>
    <property type="match status" value="1"/>
</dbReference>
<sequence length="256" mass="28044">MIPTFSSSPVAKRQGSILLSLLLFAAVFLLIQLHTTSPKNNGSDIAFAPQYKQASSINANAQAFSSYKLNLPLFEAVKSNNIQLVQSLLQHTEQNNQKNYNVNAEDAQGITPIIEASLLGNIEMVELLLAHGATAQPAPGFRHTPLRAACLTANLPLIRLLVDRGADVNAQSEGGRTPLMGACYLRPQFDALPDRGELSFQACQLMLQLGANPHVTNSFDESALDLCVNRGYEKSVDLLKKWWNERRYARIGAVRS</sequence>
<dbReference type="SMART" id="SM00248">
    <property type="entry name" value="ANK"/>
    <property type="match status" value="4"/>
</dbReference>
<dbReference type="PROSITE" id="PS50088">
    <property type="entry name" value="ANK_REPEAT"/>
    <property type="match status" value="2"/>
</dbReference>
<name>A0AAD9D973_9STRA</name>
<organism evidence="4 5">
    <name type="scientific">Skeletonema marinoi</name>
    <dbReference type="NCBI Taxonomy" id="267567"/>
    <lineage>
        <taxon>Eukaryota</taxon>
        <taxon>Sar</taxon>
        <taxon>Stramenopiles</taxon>
        <taxon>Ochrophyta</taxon>
        <taxon>Bacillariophyta</taxon>
        <taxon>Coscinodiscophyceae</taxon>
        <taxon>Thalassiosirophycidae</taxon>
        <taxon>Thalassiosirales</taxon>
        <taxon>Skeletonemataceae</taxon>
        <taxon>Skeletonema</taxon>
        <taxon>Skeletonema marinoi-dohrnii complex</taxon>
    </lineage>
</organism>
<protein>
    <submittedName>
        <fullName evidence="4">Ankyrin repeat domain-containing protein</fullName>
    </submittedName>
</protein>
<dbReference type="AlphaFoldDB" id="A0AAD9D973"/>